<protein>
    <submittedName>
        <fullName evidence="1">Uncharacterized protein</fullName>
    </submittedName>
</protein>
<gene>
    <name evidence="1" type="ORF">DPMN_150726</name>
</gene>
<proteinExistence type="predicted"/>
<accession>A0A9D4J2B4</accession>
<comment type="caution">
    <text evidence="1">The sequence shown here is derived from an EMBL/GenBank/DDBJ whole genome shotgun (WGS) entry which is preliminary data.</text>
</comment>
<evidence type="ECO:0000313" key="2">
    <source>
        <dbReference type="Proteomes" id="UP000828390"/>
    </source>
</evidence>
<name>A0A9D4J2B4_DREPO</name>
<evidence type="ECO:0000313" key="1">
    <source>
        <dbReference type="EMBL" id="KAH3797151.1"/>
    </source>
</evidence>
<reference evidence="1" key="2">
    <citation type="submission" date="2020-11" db="EMBL/GenBank/DDBJ databases">
        <authorList>
            <person name="McCartney M.A."/>
            <person name="Auch B."/>
            <person name="Kono T."/>
            <person name="Mallez S."/>
            <person name="Becker A."/>
            <person name="Gohl D.M."/>
            <person name="Silverstein K.A.T."/>
            <person name="Koren S."/>
            <person name="Bechman K.B."/>
            <person name="Herman A."/>
            <person name="Abrahante J.E."/>
            <person name="Garbe J."/>
        </authorList>
    </citation>
    <scope>NUCLEOTIDE SEQUENCE</scope>
    <source>
        <strain evidence="1">Duluth1</strain>
        <tissue evidence="1">Whole animal</tissue>
    </source>
</reference>
<organism evidence="1 2">
    <name type="scientific">Dreissena polymorpha</name>
    <name type="common">Zebra mussel</name>
    <name type="synonym">Mytilus polymorpha</name>
    <dbReference type="NCBI Taxonomy" id="45954"/>
    <lineage>
        <taxon>Eukaryota</taxon>
        <taxon>Metazoa</taxon>
        <taxon>Spiralia</taxon>
        <taxon>Lophotrochozoa</taxon>
        <taxon>Mollusca</taxon>
        <taxon>Bivalvia</taxon>
        <taxon>Autobranchia</taxon>
        <taxon>Heteroconchia</taxon>
        <taxon>Euheterodonta</taxon>
        <taxon>Imparidentia</taxon>
        <taxon>Neoheterodontei</taxon>
        <taxon>Myida</taxon>
        <taxon>Dreissenoidea</taxon>
        <taxon>Dreissenidae</taxon>
        <taxon>Dreissena</taxon>
    </lineage>
</organism>
<dbReference type="AlphaFoldDB" id="A0A9D4J2B4"/>
<dbReference type="Proteomes" id="UP000828390">
    <property type="component" value="Unassembled WGS sequence"/>
</dbReference>
<sequence>MLPSGNFNQRLYNRVLLVHRAWVTTVVAVMAATEEEAAVVVVASVGWEPEAAAKKGATVETARMERMCFCLELRDEEKAGVPAGDEAEEEDAGAFSALTARMGRMDTDPWTLTALTFEYIVFIDLNNAMHISEKF</sequence>
<reference evidence="1" key="1">
    <citation type="journal article" date="2019" name="bioRxiv">
        <title>The Genome of the Zebra Mussel, Dreissena polymorpha: A Resource for Invasive Species Research.</title>
        <authorList>
            <person name="McCartney M.A."/>
            <person name="Auch B."/>
            <person name="Kono T."/>
            <person name="Mallez S."/>
            <person name="Zhang Y."/>
            <person name="Obille A."/>
            <person name="Becker A."/>
            <person name="Abrahante J.E."/>
            <person name="Garbe J."/>
            <person name="Badalamenti J.P."/>
            <person name="Herman A."/>
            <person name="Mangelson H."/>
            <person name="Liachko I."/>
            <person name="Sullivan S."/>
            <person name="Sone E.D."/>
            <person name="Koren S."/>
            <person name="Silverstein K.A.T."/>
            <person name="Beckman K.B."/>
            <person name="Gohl D.M."/>
        </authorList>
    </citation>
    <scope>NUCLEOTIDE SEQUENCE</scope>
    <source>
        <strain evidence="1">Duluth1</strain>
        <tissue evidence="1">Whole animal</tissue>
    </source>
</reference>
<keyword evidence="2" id="KW-1185">Reference proteome</keyword>
<dbReference type="EMBL" id="JAIWYP010000007">
    <property type="protein sequence ID" value="KAH3797151.1"/>
    <property type="molecule type" value="Genomic_DNA"/>
</dbReference>